<reference evidence="3 5" key="3">
    <citation type="journal article" date="2021" name="BMC Genomics">
        <title>Genome-resolved metagenome and metatranscriptome analyses of thermophilic composting reveal key bacterial players and their metabolic interactions.</title>
        <authorList>
            <person name="Braga L.P.P."/>
            <person name="Pereira R.V."/>
            <person name="Martins L.F."/>
            <person name="Moura L.M.S."/>
            <person name="Sanchez F.B."/>
            <person name="Patane J.S.L."/>
            <person name="da Silva A.M."/>
            <person name="Setubal J.C."/>
        </authorList>
    </citation>
    <scope>NUCLEOTIDE SEQUENCE [LARGE SCALE GENOMIC DNA]</scope>
    <source>
        <strain evidence="3">ZC4RG45</strain>
    </source>
</reference>
<dbReference type="EMBL" id="QGUI02000003">
    <property type="protein sequence ID" value="MFO7190747.1"/>
    <property type="molecule type" value="Genomic_DNA"/>
</dbReference>
<feature type="transmembrane region" description="Helical" evidence="2">
    <location>
        <begin position="53"/>
        <end position="73"/>
    </location>
</feature>
<evidence type="ECO:0000313" key="4">
    <source>
        <dbReference type="EMBL" id="PZN00779.1"/>
    </source>
</evidence>
<reference evidence="3" key="1">
    <citation type="submission" date="2018-05" db="EMBL/GenBank/DDBJ databases">
        <authorList>
            <person name="Moura L."/>
            <person name="Setubal J.C."/>
        </authorList>
    </citation>
    <scope>NUCLEOTIDE SEQUENCE</scope>
    <source>
        <strain evidence="3">ZC4RG45</strain>
    </source>
</reference>
<comment type="caution">
    <text evidence="4">The sequence shown here is derived from an EMBL/GenBank/DDBJ whole genome shotgun (WGS) entry which is preliminary data.</text>
</comment>
<accession>A0A2W4JR11</accession>
<gene>
    <name evidence="3" type="ORF">DIU77_000675</name>
    <name evidence="4" type="ORF">DIU77_02705</name>
</gene>
<protein>
    <submittedName>
        <fullName evidence="4">Uncharacterized protein</fullName>
    </submittedName>
</protein>
<evidence type="ECO:0000256" key="2">
    <source>
        <dbReference type="SAM" id="Phobius"/>
    </source>
</evidence>
<dbReference type="Proteomes" id="UP000249324">
    <property type="component" value="Unassembled WGS sequence"/>
</dbReference>
<keyword evidence="2" id="KW-0472">Membrane</keyword>
<evidence type="ECO:0000256" key="1">
    <source>
        <dbReference type="SAM" id="MobiDB-lite"/>
    </source>
</evidence>
<dbReference type="STRING" id="1111738.GCA_000427905_02873"/>
<proteinExistence type="predicted"/>
<feature type="region of interest" description="Disordered" evidence="1">
    <location>
        <begin position="76"/>
        <end position="164"/>
    </location>
</feature>
<reference evidence="3" key="4">
    <citation type="submission" date="2023-08" db="EMBL/GenBank/DDBJ databases">
        <authorList>
            <person name="Guima S.E.S."/>
            <person name="Martins L.F."/>
            <person name="Silva A.M."/>
            <person name="Setubal J.C."/>
        </authorList>
    </citation>
    <scope>NUCLEOTIDE SEQUENCE</scope>
    <source>
        <strain evidence="3">ZC4RG45</strain>
    </source>
</reference>
<evidence type="ECO:0000313" key="5">
    <source>
        <dbReference type="Proteomes" id="UP000249324"/>
    </source>
</evidence>
<evidence type="ECO:0000313" key="3">
    <source>
        <dbReference type="EMBL" id="MFO7190747.1"/>
    </source>
</evidence>
<keyword evidence="2" id="KW-1133">Transmembrane helix</keyword>
<dbReference type="AlphaFoldDB" id="A0A2W4JR11"/>
<sequence length="164" mass="17685">MTRNDILWREPDPVEPAEIRRLLDDALGPEPAMRMDPDALLQRALRRERRIRIASMSGAVAAVATVTLGLALVTSSPALEDGPATPSRLVPGASVEQEPSSSSPPSTSTPSPSGGHSKHQVRTTPHVSRTYAVSPPPSRDERPRSVQRVPDIDEQPIEQPPMAP</sequence>
<reference evidence="4" key="2">
    <citation type="submission" date="2018-05" db="EMBL/GenBank/DDBJ databases">
        <authorList>
            <person name="Lanie J.A."/>
            <person name="Ng W.-L."/>
            <person name="Kazmierczak K.M."/>
            <person name="Andrzejewski T.M."/>
            <person name="Davidsen T.M."/>
            <person name="Wayne K.J."/>
            <person name="Tettelin H."/>
            <person name="Glass J.I."/>
            <person name="Rusch D."/>
            <person name="Podicherti R."/>
            <person name="Tsui H.-C.T."/>
            <person name="Winkler M.E."/>
        </authorList>
    </citation>
    <scope>NUCLEOTIDE SEQUENCE</scope>
    <source>
        <strain evidence="4">ZC4RG45</strain>
    </source>
</reference>
<keyword evidence="2" id="KW-0812">Transmembrane</keyword>
<organism evidence="4">
    <name type="scientific">Thermocrispum agreste</name>
    <dbReference type="NCBI Taxonomy" id="37925"/>
    <lineage>
        <taxon>Bacteria</taxon>
        <taxon>Bacillati</taxon>
        <taxon>Actinomycetota</taxon>
        <taxon>Actinomycetes</taxon>
        <taxon>Pseudonocardiales</taxon>
        <taxon>Pseudonocardiaceae</taxon>
        <taxon>Thermocrispum</taxon>
    </lineage>
</organism>
<dbReference type="EMBL" id="QGUI01000061">
    <property type="protein sequence ID" value="PZN00779.1"/>
    <property type="molecule type" value="Genomic_DNA"/>
</dbReference>
<feature type="compositionally biased region" description="Low complexity" evidence="1">
    <location>
        <begin position="99"/>
        <end position="113"/>
    </location>
</feature>
<name>A0A2W4JR11_9PSEU</name>